<reference evidence="2" key="1">
    <citation type="submission" date="2021-02" db="EMBL/GenBank/DDBJ databases">
        <authorList>
            <person name="Dougan E. K."/>
            <person name="Rhodes N."/>
            <person name="Thang M."/>
            <person name="Chan C."/>
        </authorList>
    </citation>
    <scope>NUCLEOTIDE SEQUENCE</scope>
</reference>
<comment type="caution">
    <text evidence="2">The sequence shown here is derived from an EMBL/GenBank/DDBJ whole genome shotgun (WGS) entry which is preliminary data.</text>
</comment>
<feature type="chain" id="PRO_5032471330" description="Plastid lipid-associated protein/fibrillin conserved domain-containing protein" evidence="1">
    <location>
        <begin position="32"/>
        <end position="337"/>
    </location>
</feature>
<dbReference type="Proteomes" id="UP000626109">
    <property type="component" value="Unassembled WGS sequence"/>
</dbReference>
<dbReference type="AlphaFoldDB" id="A0A813KZH8"/>
<gene>
    <name evidence="2" type="ORF">PGLA2088_LOCUS36727</name>
</gene>
<accession>A0A813KZH8</accession>
<feature type="non-terminal residue" evidence="2">
    <location>
        <position position="1"/>
    </location>
</feature>
<protein>
    <recommendedName>
        <fullName evidence="4">Plastid lipid-associated protein/fibrillin conserved domain-containing protein</fullName>
    </recommendedName>
</protein>
<evidence type="ECO:0000313" key="2">
    <source>
        <dbReference type="EMBL" id="CAE8711902.1"/>
    </source>
</evidence>
<evidence type="ECO:0000313" key="3">
    <source>
        <dbReference type="Proteomes" id="UP000626109"/>
    </source>
</evidence>
<dbReference type="EMBL" id="CAJNNW010032239">
    <property type="protein sequence ID" value="CAE8711902.1"/>
    <property type="molecule type" value="Genomic_DNA"/>
</dbReference>
<evidence type="ECO:0008006" key="4">
    <source>
        <dbReference type="Google" id="ProtNLM"/>
    </source>
</evidence>
<proteinExistence type="predicted"/>
<evidence type="ECO:0000256" key="1">
    <source>
        <dbReference type="SAM" id="SignalP"/>
    </source>
</evidence>
<organism evidence="2 3">
    <name type="scientific">Polarella glacialis</name>
    <name type="common">Dinoflagellate</name>
    <dbReference type="NCBI Taxonomy" id="89957"/>
    <lineage>
        <taxon>Eukaryota</taxon>
        <taxon>Sar</taxon>
        <taxon>Alveolata</taxon>
        <taxon>Dinophyceae</taxon>
        <taxon>Suessiales</taxon>
        <taxon>Suessiaceae</taxon>
        <taxon>Polarella</taxon>
    </lineage>
</organism>
<feature type="signal peptide" evidence="1">
    <location>
        <begin position="1"/>
        <end position="31"/>
    </location>
</feature>
<sequence>AAYMRIFPRHRPASWAAACVALCCWLRSSRSTLEPVARSAFVTPSHRTSAETLRIGGLRDERLVALSAYRAIQRRDSITNTNLQKWVGQQLKLEKRQSAGASGTGVSVSDEKRNAYLAKLGLANKIAPKVEEGAWHLNHIAPGDVLEGWFEHPSSGRVDLTYTAETETRGVMTSTRGTFESEATLEQDFPIAYAEGEQQDQDMTAYVFMKFNELWRDFDAPMPDESVYDRLSFKGIQTFVNQVTEVPNYPTDDDYQKACAEPDQGMTKSEFLTFLRAEDQQWLSSSFKGVFTGRRLRIKSSLFDMEGDFMNDLPMIFGFGVLEGKPGGSWKLELKRR</sequence>
<keyword evidence="1" id="KW-0732">Signal</keyword>
<name>A0A813KZH8_POLGL</name>